<dbReference type="Pfam" id="PF08613">
    <property type="entry name" value="Cyclin"/>
    <property type="match status" value="1"/>
</dbReference>
<keyword evidence="2" id="KW-1185">Reference proteome</keyword>
<organism evidence="1 2">
    <name type="scientific">Clydaea vesicula</name>
    <dbReference type="NCBI Taxonomy" id="447962"/>
    <lineage>
        <taxon>Eukaryota</taxon>
        <taxon>Fungi</taxon>
        <taxon>Fungi incertae sedis</taxon>
        <taxon>Chytridiomycota</taxon>
        <taxon>Chytridiomycota incertae sedis</taxon>
        <taxon>Chytridiomycetes</taxon>
        <taxon>Lobulomycetales</taxon>
        <taxon>Lobulomycetaceae</taxon>
        <taxon>Clydaea</taxon>
    </lineage>
</organism>
<name>A0AAD5U7H1_9FUNG</name>
<dbReference type="SUPFAM" id="SSF47954">
    <property type="entry name" value="Cyclin-like"/>
    <property type="match status" value="1"/>
</dbReference>
<gene>
    <name evidence="1" type="ORF">HK099_002912</name>
</gene>
<dbReference type="GO" id="GO:0016538">
    <property type="term" value="F:cyclin-dependent protein serine/threonine kinase regulator activity"/>
    <property type="evidence" value="ECO:0007669"/>
    <property type="project" value="TreeGrafter"/>
</dbReference>
<comment type="caution">
    <text evidence="1">The sequence shown here is derived from an EMBL/GenBank/DDBJ whole genome shotgun (WGS) entry which is preliminary data.</text>
</comment>
<dbReference type="GO" id="GO:0000307">
    <property type="term" value="C:cyclin-dependent protein kinase holoenzyme complex"/>
    <property type="evidence" value="ECO:0007669"/>
    <property type="project" value="TreeGrafter"/>
</dbReference>
<reference evidence="1" key="1">
    <citation type="submission" date="2020-05" db="EMBL/GenBank/DDBJ databases">
        <title>Phylogenomic resolution of chytrid fungi.</title>
        <authorList>
            <person name="Stajich J.E."/>
            <person name="Amses K."/>
            <person name="Simmons R."/>
            <person name="Seto K."/>
            <person name="Myers J."/>
            <person name="Bonds A."/>
            <person name="Quandt C.A."/>
            <person name="Barry K."/>
            <person name="Liu P."/>
            <person name="Grigoriev I."/>
            <person name="Longcore J.E."/>
            <person name="James T.Y."/>
        </authorList>
    </citation>
    <scope>NUCLEOTIDE SEQUENCE</scope>
    <source>
        <strain evidence="1">JEL0476</strain>
    </source>
</reference>
<dbReference type="Proteomes" id="UP001211065">
    <property type="component" value="Unassembled WGS sequence"/>
</dbReference>
<protein>
    <recommendedName>
        <fullName evidence="3">Cyclin N-terminal domain-containing protein</fullName>
    </recommendedName>
</protein>
<dbReference type="Gene3D" id="1.10.472.10">
    <property type="entry name" value="Cyclin-like"/>
    <property type="match status" value="1"/>
</dbReference>
<dbReference type="AlphaFoldDB" id="A0AAD5U7H1"/>
<evidence type="ECO:0000313" key="2">
    <source>
        <dbReference type="Proteomes" id="UP001211065"/>
    </source>
</evidence>
<dbReference type="CDD" id="cd20557">
    <property type="entry name" value="CYCLIN_ScPCL1-like"/>
    <property type="match status" value="1"/>
</dbReference>
<proteinExistence type="predicted"/>
<dbReference type="InterPro" id="IPR036915">
    <property type="entry name" value="Cyclin-like_sf"/>
</dbReference>
<evidence type="ECO:0000313" key="1">
    <source>
        <dbReference type="EMBL" id="KAJ3227219.1"/>
    </source>
</evidence>
<sequence>MTSVMEMPSIVLQNSDTNSLSNNFSKTDQIFKSYIHPPRAKSILNSSSNFQRQNQKQNVKNTKRKPALVINTKDVNIQSSFKQPQQPLSCPLPNNINSNQYKLPMSPLSATSATMNPLQRLSNLASLMVYVIWFDIPLNKLLADWNIPGNRMKCEKVLSSTRLSPSVVVVGLKYLQRVKIESKLQSSSAIQNHVLKISTLTNGDGSNISNNTDDFNSTPKNEAFPNENSVWAACLLLAHKYLDDKHFSNPTFAQVNLITSKELNISEMECLKLLNFRLCILEEEYTLWRKNLQDIVTDSIKSINQNKVNHSHGIYNKEQLQQLPSLRGKSLTSKDLLFSPMRSRSPYPIPVSPGILNTPSNLWSPASPLVTGGPLRLGHRHRPIIKNVDTSNLLNGPRSAGLMTNNQNVNIFLSNTKDDSATYFNSSENNLYKSSAINHHSTSHTPGILRLSNLNLVEEKIVEESMDLS</sequence>
<dbReference type="EMBL" id="JADGJW010000020">
    <property type="protein sequence ID" value="KAJ3227219.1"/>
    <property type="molecule type" value="Genomic_DNA"/>
</dbReference>
<dbReference type="GO" id="GO:0019901">
    <property type="term" value="F:protein kinase binding"/>
    <property type="evidence" value="ECO:0007669"/>
    <property type="project" value="InterPro"/>
</dbReference>
<evidence type="ECO:0008006" key="3">
    <source>
        <dbReference type="Google" id="ProtNLM"/>
    </source>
</evidence>
<dbReference type="PANTHER" id="PTHR15615">
    <property type="match status" value="1"/>
</dbReference>
<accession>A0AAD5U7H1</accession>
<dbReference type="PANTHER" id="PTHR15615:SF27">
    <property type="entry name" value="PHO85 CYCLIN CLG1"/>
    <property type="match status" value="1"/>
</dbReference>
<dbReference type="InterPro" id="IPR013922">
    <property type="entry name" value="Cyclin_PHO80-like"/>
</dbReference>
<dbReference type="GO" id="GO:0005634">
    <property type="term" value="C:nucleus"/>
    <property type="evidence" value="ECO:0007669"/>
    <property type="project" value="TreeGrafter"/>
</dbReference>